<evidence type="ECO:0000256" key="1">
    <source>
        <dbReference type="ARBA" id="ARBA00004651"/>
    </source>
</evidence>
<evidence type="ECO:0000256" key="6">
    <source>
        <dbReference type="ARBA" id="ARBA00023136"/>
    </source>
</evidence>
<dbReference type="EMBL" id="CAJFCJ010000002">
    <property type="protein sequence ID" value="CAD5112378.1"/>
    <property type="molecule type" value="Genomic_DNA"/>
</dbReference>
<protein>
    <recommendedName>
        <fullName evidence="7">XK-related protein</fullName>
    </recommendedName>
</protein>
<evidence type="ECO:0000256" key="4">
    <source>
        <dbReference type="ARBA" id="ARBA00022692"/>
    </source>
</evidence>
<dbReference type="InterPro" id="IPR018629">
    <property type="entry name" value="XK-rel"/>
</dbReference>
<comment type="similarity">
    <text evidence="2 7">Belongs to the XK family.</text>
</comment>
<keyword evidence="3" id="KW-1003">Cell membrane</keyword>
<dbReference type="OrthoDB" id="6136301at2759"/>
<feature type="transmembrane region" description="Helical" evidence="7">
    <location>
        <begin position="210"/>
        <end position="228"/>
    </location>
</feature>
<organism evidence="8 9">
    <name type="scientific">Dimorphilus gyrociliatus</name>
    <dbReference type="NCBI Taxonomy" id="2664684"/>
    <lineage>
        <taxon>Eukaryota</taxon>
        <taxon>Metazoa</taxon>
        <taxon>Spiralia</taxon>
        <taxon>Lophotrochozoa</taxon>
        <taxon>Annelida</taxon>
        <taxon>Polychaeta</taxon>
        <taxon>Polychaeta incertae sedis</taxon>
        <taxon>Dinophilidae</taxon>
        <taxon>Dimorphilus</taxon>
    </lineage>
</organism>
<evidence type="ECO:0000256" key="3">
    <source>
        <dbReference type="ARBA" id="ARBA00022475"/>
    </source>
</evidence>
<feature type="transmembrane region" description="Helical" evidence="7">
    <location>
        <begin position="319"/>
        <end position="336"/>
    </location>
</feature>
<evidence type="ECO:0000256" key="5">
    <source>
        <dbReference type="ARBA" id="ARBA00022989"/>
    </source>
</evidence>
<dbReference type="AlphaFoldDB" id="A0A7I8V7W5"/>
<sequence>MASTNRDHEITAPFLEYKISTMLFNCLSICLHVFNILFLDVGLTFYFFNIGDFSKGLRTLIFALLSSLTTTAFSLFMYYCDYKGLTMRSEQENIGELRARRLSEEEGRDIQSFERPSRKWWIIRIVFTLLQFGPVIRQIEIIHFGLKSMKKNQTKIKSTTLRLCTRKISAYENLRADQVNLIPMFIDSAPQAILQLYFIITYGKKGLPQIVSIVCSVVSVSYGMVSYYRSSRLAGFDDVELWRLHIKYAIYGMIFQFSGNFFLTGSRVLAIAMLASVFRKRIWIFYTIVGLHVFISFLYVQSKGVSFNEDKIAGKKSLWIFKIWSAWMLLFWYFKLKKDRPDKAEYTIYYVIICLENCLSSYLLFKIEKGFLTPLIIVLTFMPVGLCFKGVYSACFHPASFPKEVGVHDSVIITISINMERDANQTAHNLTNNIYEKLSVRDLVQHSLNISKEISLNSKNSVQI</sequence>
<dbReference type="InterPro" id="IPR050895">
    <property type="entry name" value="XK-related_scramblase"/>
</dbReference>
<evidence type="ECO:0000313" key="8">
    <source>
        <dbReference type="EMBL" id="CAD5112378.1"/>
    </source>
</evidence>
<feature type="transmembrane region" description="Helical" evidence="7">
    <location>
        <begin position="248"/>
        <end position="270"/>
    </location>
</feature>
<feature type="transmembrane region" description="Helical" evidence="7">
    <location>
        <begin position="22"/>
        <end position="48"/>
    </location>
</feature>
<keyword evidence="4 7" id="KW-0812">Transmembrane</keyword>
<reference evidence="8 9" key="1">
    <citation type="submission" date="2020-08" db="EMBL/GenBank/DDBJ databases">
        <authorList>
            <person name="Hejnol A."/>
        </authorList>
    </citation>
    <scope>NUCLEOTIDE SEQUENCE [LARGE SCALE GENOMIC DNA]</scope>
</reference>
<comment type="subcellular location">
    <subcellularLocation>
        <location evidence="1">Cell membrane</location>
        <topology evidence="1">Multi-pass membrane protein</topology>
    </subcellularLocation>
    <subcellularLocation>
        <location evidence="7">Membrane</location>
        <topology evidence="7">Multi-pass membrane protein</topology>
    </subcellularLocation>
</comment>
<proteinExistence type="inferred from homology"/>
<evidence type="ECO:0000313" key="9">
    <source>
        <dbReference type="Proteomes" id="UP000549394"/>
    </source>
</evidence>
<evidence type="ECO:0000256" key="2">
    <source>
        <dbReference type="ARBA" id="ARBA00008789"/>
    </source>
</evidence>
<feature type="transmembrane region" description="Helical" evidence="7">
    <location>
        <begin position="348"/>
        <end position="365"/>
    </location>
</feature>
<keyword evidence="6 7" id="KW-0472">Membrane</keyword>
<dbReference type="Proteomes" id="UP000549394">
    <property type="component" value="Unassembled WGS sequence"/>
</dbReference>
<keyword evidence="5 7" id="KW-1133">Transmembrane helix</keyword>
<keyword evidence="9" id="KW-1185">Reference proteome</keyword>
<evidence type="ECO:0000256" key="7">
    <source>
        <dbReference type="RuleBase" id="RU910716"/>
    </source>
</evidence>
<feature type="transmembrane region" description="Helical" evidence="7">
    <location>
        <begin position="282"/>
        <end position="299"/>
    </location>
</feature>
<dbReference type="PANTHER" id="PTHR16024">
    <property type="entry name" value="XK-RELATED PROTEIN"/>
    <property type="match status" value="1"/>
</dbReference>
<comment type="caution">
    <text evidence="8">The sequence shown here is derived from an EMBL/GenBank/DDBJ whole genome shotgun (WGS) entry which is preliminary data.</text>
</comment>
<accession>A0A7I8V7W5</accession>
<feature type="transmembrane region" description="Helical" evidence="7">
    <location>
        <begin position="60"/>
        <end position="79"/>
    </location>
</feature>
<dbReference type="Pfam" id="PF09815">
    <property type="entry name" value="XK-related"/>
    <property type="match status" value="1"/>
</dbReference>
<dbReference type="GO" id="GO:0005886">
    <property type="term" value="C:plasma membrane"/>
    <property type="evidence" value="ECO:0007669"/>
    <property type="project" value="UniProtKB-SubCell"/>
</dbReference>
<dbReference type="PANTHER" id="PTHR16024:SF6">
    <property type="entry name" value="XK-RELATED PROTEIN"/>
    <property type="match status" value="1"/>
</dbReference>
<feature type="transmembrane region" description="Helical" evidence="7">
    <location>
        <begin position="371"/>
        <end position="392"/>
    </location>
</feature>
<name>A0A7I8V7W5_9ANNE</name>
<gene>
    <name evidence="8" type="ORF">DGYR_LOCUS1533</name>
</gene>